<name>A0A1I5E4T2_9FIRM</name>
<keyword evidence="2" id="KW-1185">Reference proteome</keyword>
<accession>A0A1I5E4T2</accession>
<dbReference type="Proteomes" id="UP000198806">
    <property type="component" value="Unassembled WGS sequence"/>
</dbReference>
<dbReference type="AlphaFoldDB" id="A0A1I5E4T2"/>
<dbReference type="STRING" id="1527.SAMN04489757_10814"/>
<sequence>MKPKEIILQIFTGGYSMAEATYEEIEQKLVPLLEKIPVKKVIIGWALQQELYKKLGELLHKYSVEYYLWIPVFSETGELKPVNRLLDFDKREVKNYNLKSSEKFEFYCPNRKENQRSFIELYEEHFSMVDFDGVFLDKIRYGSFSNGLSGVFSCFCSECEKKYKQNGIDMEVLLAEMKKVSEGSEGYNINPLKINSYSNGKYTFENSVWEDFFEFKNQMIYEALYPICEFFHNKNMKVGMDTFAPFIAYFAGQDLEKLNRLADFIKPMMYRITNAPAGLPFETDKIIAETCTGNDLEARKRLYEILGCKENRNGSFDIEFVKRELDYMAELGVKTYCGIEINRIDNIAPVDPEYVKENLMELENSKIEGFVLSWNLLSAPQENINMVLDCIERRR</sequence>
<proteinExistence type="predicted"/>
<organism evidence="1 2">
    <name type="scientific">Anaerocolumna aminovalerica</name>
    <dbReference type="NCBI Taxonomy" id="1527"/>
    <lineage>
        <taxon>Bacteria</taxon>
        <taxon>Bacillati</taxon>
        <taxon>Bacillota</taxon>
        <taxon>Clostridia</taxon>
        <taxon>Lachnospirales</taxon>
        <taxon>Lachnospiraceae</taxon>
        <taxon>Anaerocolumna</taxon>
    </lineage>
</organism>
<reference evidence="1 2" key="1">
    <citation type="submission" date="2016-10" db="EMBL/GenBank/DDBJ databases">
        <authorList>
            <person name="de Groot N.N."/>
        </authorList>
    </citation>
    <scope>NUCLEOTIDE SEQUENCE [LARGE SCALE GENOMIC DNA]</scope>
    <source>
        <strain evidence="1 2">DSM 1283</strain>
    </source>
</reference>
<dbReference type="EMBL" id="FOWD01000008">
    <property type="protein sequence ID" value="SFO06466.1"/>
    <property type="molecule type" value="Genomic_DNA"/>
</dbReference>
<dbReference type="Gene3D" id="3.20.20.80">
    <property type="entry name" value="Glycosidases"/>
    <property type="match status" value="1"/>
</dbReference>
<protein>
    <submittedName>
        <fullName evidence="1">Uncharacterized protein</fullName>
    </submittedName>
</protein>
<dbReference type="OrthoDB" id="85514at2"/>
<gene>
    <name evidence="1" type="ORF">SAMN04489757_10814</name>
</gene>
<dbReference type="RefSeq" id="WP_091685344.1">
    <property type="nucleotide sequence ID" value="NZ_BAABFM010000072.1"/>
</dbReference>
<evidence type="ECO:0000313" key="2">
    <source>
        <dbReference type="Proteomes" id="UP000198806"/>
    </source>
</evidence>
<evidence type="ECO:0000313" key="1">
    <source>
        <dbReference type="EMBL" id="SFO06466.1"/>
    </source>
</evidence>